<keyword evidence="3" id="KW-0808">Transferase</keyword>
<organism evidence="3 4">
    <name type="scientific">Novosphingobium album</name>
    <name type="common">ex Liu et al. 2023</name>
    <dbReference type="NCBI Taxonomy" id="3031130"/>
    <lineage>
        <taxon>Bacteria</taxon>
        <taxon>Pseudomonadati</taxon>
        <taxon>Pseudomonadota</taxon>
        <taxon>Alphaproteobacteria</taxon>
        <taxon>Sphingomonadales</taxon>
        <taxon>Sphingomonadaceae</taxon>
        <taxon>Novosphingobium</taxon>
    </lineage>
</organism>
<feature type="domain" description="Beta-lactamase hydrolase-like protein phosphatase-like" evidence="1">
    <location>
        <begin position="7"/>
        <end position="110"/>
    </location>
</feature>
<keyword evidence="4" id="KW-1185">Reference proteome</keyword>
<feature type="domain" description="FAD/NAD(P)-binding" evidence="2">
    <location>
        <begin position="119"/>
        <end position="239"/>
    </location>
</feature>
<dbReference type="PANTHER" id="PTHR10632">
    <property type="entry name" value="SULFIDE:QUINONE OXIDOREDUCTASE"/>
    <property type="match status" value="1"/>
</dbReference>
<protein>
    <submittedName>
        <fullName evidence="3">TIGR01244 family sulfur transferase</fullName>
    </submittedName>
</protein>
<evidence type="ECO:0000313" key="3">
    <source>
        <dbReference type="EMBL" id="MDE8650647.1"/>
    </source>
</evidence>
<dbReference type="Pfam" id="PF07992">
    <property type="entry name" value="Pyr_redox_2"/>
    <property type="match status" value="1"/>
</dbReference>
<dbReference type="EMBL" id="JARESE010000007">
    <property type="protein sequence ID" value="MDE8650647.1"/>
    <property type="molecule type" value="Genomic_DNA"/>
</dbReference>
<dbReference type="InterPro" id="IPR005939">
    <property type="entry name" value="BLH_phosphatase-like"/>
</dbReference>
<reference evidence="3 4" key="1">
    <citation type="submission" date="2023-03" db="EMBL/GenBank/DDBJ databases">
        <title>NovoSphingobium album sp. nov. isolated from polycyclic aromatic hydrocarbons- and heavy-metal polluted soil.</title>
        <authorList>
            <person name="Liu Z."/>
            <person name="Wang K."/>
        </authorList>
    </citation>
    <scope>NUCLEOTIDE SEQUENCE [LARGE SCALE GENOMIC DNA]</scope>
    <source>
        <strain evidence="3 4">H3SJ31-1</strain>
    </source>
</reference>
<name>A0ABT5WKS7_9SPHN</name>
<evidence type="ECO:0000259" key="2">
    <source>
        <dbReference type="Pfam" id="PF07992"/>
    </source>
</evidence>
<dbReference type="RefSeq" id="WP_275226727.1">
    <property type="nucleotide sequence ID" value="NZ_JARESE010000007.1"/>
</dbReference>
<dbReference type="InterPro" id="IPR015904">
    <property type="entry name" value="Sulphide_quinone_reductase"/>
</dbReference>
<dbReference type="Proteomes" id="UP001216253">
    <property type="component" value="Unassembled WGS sequence"/>
</dbReference>
<dbReference type="InterPro" id="IPR036188">
    <property type="entry name" value="FAD/NAD-bd_sf"/>
</dbReference>
<accession>A0ABT5WKS7</accession>
<dbReference type="GO" id="GO:0016740">
    <property type="term" value="F:transferase activity"/>
    <property type="evidence" value="ECO:0007669"/>
    <property type="project" value="UniProtKB-KW"/>
</dbReference>
<proteinExistence type="predicted"/>
<dbReference type="SUPFAM" id="SSF51905">
    <property type="entry name" value="FAD/NAD(P)-binding domain"/>
    <property type="match status" value="1"/>
</dbReference>
<dbReference type="Pfam" id="PF04273">
    <property type="entry name" value="BLH_phosphatase"/>
    <property type="match status" value="1"/>
</dbReference>
<dbReference type="Gene3D" id="3.90.190.10">
    <property type="entry name" value="Protein tyrosine phosphatase superfamily"/>
    <property type="match status" value="1"/>
</dbReference>
<dbReference type="Gene3D" id="3.50.50.60">
    <property type="entry name" value="FAD/NAD(P)-binding domain"/>
    <property type="match status" value="2"/>
</dbReference>
<dbReference type="InterPro" id="IPR029021">
    <property type="entry name" value="Prot-tyrosine_phosphatase-like"/>
</dbReference>
<evidence type="ECO:0000259" key="1">
    <source>
        <dbReference type="Pfam" id="PF04273"/>
    </source>
</evidence>
<comment type="caution">
    <text evidence="3">The sequence shown here is derived from an EMBL/GenBank/DDBJ whole genome shotgun (WGS) entry which is preliminary data.</text>
</comment>
<gene>
    <name evidence="3" type="ORF">PYV00_02810</name>
</gene>
<evidence type="ECO:0000313" key="4">
    <source>
        <dbReference type="Proteomes" id="UP001216253"/>
    </source>
</evidence>
<dbReference type="NCBIfam" id="TIGR01244">
    <property type="entry name" value="TIGR01244 family sulfur transferase"/>
    <property type="match status" value="1"/>
</dbReference>
<sequence length="526" mass="56173">MQKITPVSANFSVSPQIGPEDMPAVVAAGFRSIISNRPDGEEPGQPDAATLARVAQSHGLIFEHLPVTNPDIAPTDARAMQAALARLPKPVLAFCRSGGRSTAMHAAALALGSDAAATYDVVIVGGGSAGIACAASLLKRQADLSIAIIEPSDVHYYQPGWTLVGAGVFQPRATRRAMAEVMPRKARWIRQAVRAFQPDSNSVTLADGTAIAYHALVVAPGLKLDWGAIPGLSETIGRNGVTSNYRYDLAPYTHELVRKMAQGRALFTQPPMPIKCAGAPQKAMYLSCHDWEQRGLLEGIEVEFHSAGPVLFGVADYVPALMTYIERYGIDFRPGSKLVGVDGDARIARFEQGGDGEKTVVERPFDMLHVVPPQVAPDFVAASPIADESGFVAVDPATLRHPIWPNLFALGDVIAASNAKTAAAARKQAPVVAVNVIAALDGKNPVAGYDGYGSCPLTVERGRIVLAEFGYGGKLLPSFPNWLLDGRKPTRLAWFLKDRMLPPIYWHGMLKGREWLAGPSPIGQTP</sequence>
<dbReference type="PANTHER" id="PTHR10632:SF2">
    <property type="entry name" value="SULFIDE:QUINONE OXIDOREDUCTASE, MITOCHONDRIAL"/>
    <property type="match status" value="1"/>
</dbReference>
<dbReference type="InterPro" id="IPR023753">
    <property type="entry name" value="FAD/NAD-binding_dom"/>
</dbReference>